<protein>
    <recommendedName>
        <fullName evidence="9">EGF-like domain-containing protein</fullName>
    </recommendedName>
</protein>
<evidence type="ECO:0000259" key="6">
    <source>
        <dbReference type="PROSITE" id="PS50026"/>
    </source>
</evidence>
<dbReference type="GO" id="GO:0005886">
    <property type="term" value="C:plasma membrane"/>
    <property type="evidence" value="ECO:0007669"/>
    <property type="project" value="TreeGrafter"/>
</dbReference>
<dbReference type="SUPFAM" id="SSF57256">
    <property type="entry name" value="Elafin-like"/>
    <property type="match status" value="1"/>
</dbReference>
<dbReference type="PROSITE" id="PS50026">
    <property type="entry name" value="EGF_3"/>
    <property type="match status" value="3"/>
</dbReference>
<dbReference type="GO" id="GO:0005509">
    <property type="term" value="F:calcium ion binding"/>
    <property type="evidence" value="ECO:0007669"/>
    <property type="project" value="InterPro"/>
</dbReference>
<dbReference type="AlphaFoldDB" id="A0A0B6YS72"/>
<reference evidence="8" key="1">
    <citation type="submission" date="2014-12" db="EMBL/GenBank/DDBJ databases">
        <title>Insight into the proteome of Arion vulgaris.</title>
        <authorList>
            <person name="Aradska J."/>
            <person name="Bulat T."/>
            <person name="Smidak R."/>
            <person name="Sarate P."/>
            <person name="Gangsoo J."/>
            <person name="Sialana F."/>
            <person name="Bilban M."/>
            <person name="Lubec G."/>
        </authorList>
    </citation>
    <scope>NUCLEOTIDE SEQUENCE</scope>
    <source>
        <tissue evidence="8">Skin</tissue>
    </source>
</reference>
<dbReference type="SMART" id="SM00181">
    <property type="entry name" value="EGF"/>
    <property type="match status" value="3"/>
</dbReference>
<dbReference type="InterPro" id="IPR000742">
    <property type="entry name" value="EGF"/>
</dbReference>
<dbReference type="PROSITE" id="PS00022">
    <property type="entry name" value="EGF_1"/>
    <property type="match status" value="3"/>
</dbReference>
<organism evidence="8">
    <name type="scientific">Arion vulgaris</name>
    <dbReference type="NCBI Taxonomy" id="1028688"/>
    <lineage>
        <taxon>Eukaryota</taxon>
        <taxon>Metazoa</taxon>
        <taxon>Spiralia</taxon>
        <taxon>Lophotrochozoa</taxon>
        <taxon>Mollusca</taxon>
        <taxon>Gastropoda</taxon>
        <taxon>Heterobranchia</taxon>
        <taxon>Euthyneura</taxon>
        <taxon>Panpulmonata</taxon>
        <taxon>Eupulmonata</taxon>
        <taxon>Stylommatophora</taxon>
        <taxon>Helicina</taxon>
        <taxon>Arionoidea</taxon>
        <taxon>Arionidae</taxon>
        <taxon>Arion</taxon>
    </lineage>
</organism>
<feature type="non-terminal residue" evidence="8">
    <location>
        <position position="1"/>
    </location>
</feature>
<proteinExistence type="predicted"/>
<dbReference type="SMART" id="SM00179">
    <property type="entry name" value="EGF_CA"/>
    <property type="match status" value="2"/>
</dbReference>
<keyword evidence="4 5" id="KW-1015">Disulfide bond</keyword>
<dbReference type="Pfam" id="PF00008">
    <property type="entry name" value="EGF"/>
    <property type="match status" value="1"/>
</dbReference>
<dbReference type="PROSITE" id="PS01186">
    <property type="entry name" value="EGF_2"/>
    <property type="match status" value="2"/>
</dbReference>
<evidence type="ECO:0000256" key="5">
    <source>
        <dbReference type="PROSITE-ProRule" id="PRU00076"/>
    </source>
</evidence>
<dbReference type="GO" id="GO:0032991">
    <property type="term" value="C:protein-containing complex"/>
    <property type="evidence" value="ECO:0007669"/>
    <property type="project" value="TreeGrafter"/>
</dbReference>
<feature type="domain" description="WAP" evidence="7">
    <location>
        <begin position="144"/>
        <end position="192"/>
    </location>
</feature>
<evidence type="ECO:0000256" key="1">
    <source>
        <dbReference type="ARBA" id="ARBA00022536"/>
    </source>
</evidence>
<accession>A0A0B6YS72</accession>
<name>A0A0B6YS72_9EUPU</name>
<feature type="disulfide bond" evidence="5">
    <location>
        <begin position="218"/>
        <end position="227"/>
    </location>
</feature>
<dbReference type="InterPro" id="IPR051022">
    <property type="entry name" value="Notch_Cell-Fate_Det"/>
</dbReference>
<evidence type="ECO:0000256" key="4">
    <source>
        <dbReference type="ARBA" id="ARBA00023157"/>
    </source>
</evidence>
<dbReference type="PROSITE" id="PS51390">
    <property type="entry name" value="WAP"/>
    <property type="match status" value="1"/>
</dbReference>
<dbReference type="InterPro" id="IPR036645">
    <property type="entry name" value="Elafin-like_sf"/>
</dbReference>
<dbReference type="InterPro" id="IPR008197">
    <property type="entry name" value="WAP_dom"/>
</dbReference>
<dbReference type="GO" id="GO:0030414">
    <property type="term" value="F:peptidase inhibitor activity"/>
    <property type="evidence" value="ECO:0007669"/>
    <property type="project" value="InterPro"/>
</dbReference>
<dbReference type="SUPFAM" id="SSF57196">
    <property type="entry name" value="EGF/Laminin"/>
    <property type="match status" value="3"/>
</dbReference>
<feature type="domain" description="EGF-like" evidence="6">
    <location>
        <begin position="63"/>
        <end position="102"/>
    </location>
</feature>
<keyword evidence="2" id="KW-0732">Signal</keyword>
<evidence type="ECO:0000256" key="2">
    <source>
        <dbReference type="ARBA" id="ARBA00022729"/>
    </source>
</evidence>
<dbReference type="InterPro" id="IPR001881">
    <property type="entry name" value="EGF-like_Ca-bd_dom"/>
</dbReference>
<evidence type="ECO:0008006" key="9">
    <source>
        <dbReference type="Google" id="ProtNLM"/>
    </source>
</evidence>
<feature type="disulfide bond" evidence="5">
    <location>
        <begin position="92"/>
        <end position="101"/>
    </location>
</feature>
<dbReference type="PANTHER" id="PTHR24049:SF22">
    <property type="entry name" value="DROSOPHILA CRUMBS HOMOLOG"/>
    <property type="match status" value="1"/>
</dbReference>
<comment type="caution">
    <text evidence="5">Lacks conserved residue(s) required for the propagation of feature annotation.</text>
</comment>
<dbReference type="GO" id="GO:0007157">
    <property type="term" value="P:heterophilic cell-cell adhesion via plasma membrane cell adhesion molecules"/>
    <property type="evidence" value="ECO:0007669"/>
    <property type="project" value="TreeGrafter"/>
</dbReference>
<dbReference type="Gene3D" id="4.10.75.10">
    <property type="entry name" value="Elafin-like"/>
    <property type="match status" value="1"/>
</dbReference>
<dbReference type="Pfam" id="PF00095">
    <property type="entry name" value="WAP"/>
    <property type="match status" value="1"/>
</dbReference>
<evidence type="ECO:0000259" key="7">
    <source>
        <dbReference type="PROSITE" id="PS51390"/>
    </source>
</evidence>
<feature type="non-terminal residue" evidence="8">
    <location>
        <position position="232"/>
    </location>
</feature>
<evidence type="ECO:0000313" key="8">
    <source>
        <dbReference type="EMBL" id="CEK59078.1"/>
    </source>
</evidence>
<keyword evidence="3" id="KW-0677">Repeat</keyword>
<dbReference type="SMART" id="SM00217">
    <property type="entry name" value="WAP"/>
    <property type="match status" value="1"/>
</dbReference>
<dbReference type="EMBL" id="HACG01012213">
    <property type="protein sequence ID" value="CEK59078.1"/>
    <property type="molecule type" value="Transcribed_RNA"/>
</dbReference>
<feature type="disulfide bond" evidence="5">
    <location>
        <begin position="133"/>
        <end position="142"/>
    </location>
</feature>
<dbReference type="Pfam" id="PF12661">
    <property type="entry name" value="hEGF"/>
    <property type="match status" value="1"/>
</dbReference>
<dbReference type="Gene3D" id="2.10.25.10">
    <property type="entry name" value="Laminin"/>
    <property type="match status" value="3"/>
</dbReference>
<keyword evidence="1 5" id="KW-0245">EGF-like domain</keyword>
<feature type="disulfide bond" evidence="5">
    <location>
        <begin position="197"/>
        <end position="207"/>
    </location>
</feature>
<dbReference type="InterPro" id="IPR013032">
    <property type="entry name" value="EGF-like_CS"/>
</dbReference>
<dbReference type="PANTHER" id="PTHR24049">
    <property type="entry name" value="CRUMBS FAMILY MEMBER"/>
    <property type="match status" value="1"/>
</dbReference>
<feature type="domain" description="EGF-like" evidence="6">
    <location>
        <begin position="107"/>
        <end position="143"/>
    </location>
</feature>
<dbReference type="GO" id="GO:0045197">
    <property type="term" value="P:establishment or maintenance of epithelial cell apical/basal polarity"/>
    <property type="evidence" value="ECO:0007669"/>
    <property type="project" value="TreeGrafter"/>
</dbReference>
<evidence type="ECO:0000256" key="3">
    <source>
        <dbReference type="ARBA" id="ARBA00022737"/>
    </source>
</evidence>
<gene>
    <name evidence="8" type="primary">ORF35125</name>
</gene>
<feature type="domain" description="EGF-like" evidence="6">
    <location>
        <begin position="193"/>
        <end position="228"/>
    </location>
</feature>
<sequence length="232" mass="25524">NLIKRNLSRLNRFSSYKCCLCNVKDILDFNLNKTNMYTSCILIFLLVTQTVVCSHIQEDTELTPDSCTNYKCQNNGTCTLADAPADAPYCVCPPWYTGQFCEERIYSRNPCLYYTCENGGTCTSPYDAPLCECPAGFGGDRCELTQKPGRCPVYEPTSQGQCVIRCDNDFNCTGIEKCCSNSCNGRLCTKDIIFDPCDGYCLNGGTCSAPADAPSCLCPSGYTGDRCEVLSE</sequence>
<dbReference type="GO" id="GO:0005576">
    <property type="term" value="C:extracellular region"/>
    <property type="evidence" value="ECO:0007669"/>
    <property type="project" value="InterPro"/>
</dbReference>